<keyword evidence="3" id="KW-1185">Reference proteome</keyword>
<reference evidence="2 3" key="1">
    <citation type="journal article" date="2018" name="Nat. Ecol. Evol.">
        <title>Pezizomycetes genomes reveal the molecular basis of ectomycorrhizal truffle lifestyle.</title>
        <authorList>
            <person name="Murat C."/>
            <person name="Payen T."/>
            <person name="Noel B."/>
            <person name="Kuo A."/>
            <person name="Morin E."/>
            <person name="Chen J."/>
            <person name="Kohler A."/>
            <person name="Krizsan K."/>
            <person name="Balestrini R."/>
            <person name="Da Silva C."/>
            <person name="Montanini B."/>
            <person name="Hainaut M."/>
            <person name="Levati E."/>
            <person name="Barry K.W."/>
            <person name="Belfiori B."/>
            <person name="Cichocki N."/>
            <person name="Clum A."/>
            <person name="Dockter R.B."/>
            <person name="Fauchery L."/>
            <person name="Guy J."/>
            <person name="Iotti M."/>
            <person name="Le Tacon F."/>
            <person name="Lindquist E.A."/>
            <person name="Lipzen A."/>
            <person name="Malagnac F."/>
            <person name="Mello A."/>
            <person name="Molinier V."/>
            <person name="Miyauchi S."/>
            <person name="Poulain J."/>
            <person name="Riccioni C."/>
            <person name="Rubini A."/>
            <person name="Sitrit Y."/>
            <person name="Splivallo R."/>
            <person name="Traeger S."/>
            <person name="Wang M."/>
            <person name="Zifcakova L."/>
            <person name="Wipf D."/>
            <person name="Zambonelli A."/>
            <person name="Paolocci F."/>
            <person name="Nowrousian M."/>
            <person name="Ottonello S."/>
            <person name="Baldrian P."/>
            <person name="Spatafora J.W."/>
            <person name="Henrissat B."/>
            <person name="Nagy L.G."/>
            <person name="Aury J.M."/>
            <person name="Wincker P."/>
            <person name="Grigoriev I.V."/>
            <person name="Bonfante P."/>
            <person name="Martin F.M."/>
        </authorList>
    </citation>
    <scope>NUCLEOTIDE SEQUENCE [LARGE SCALE GENOMIC DNA]</scope>
    <source>
        <strain evidence="2 3">120613-1</strain>
    </source>
</reference>
<keyword evidence="1" id="KW-0812">Transmembrane</keyword>
<dbReference type="Proteomes" id="UP000276215">
    <property type="component" value="Unassembled WGS sequence"/>
</dbReference>
<keyword evidence="1" id="KW-0472">Membrane</keyword>
<sequence length="56" mass="6329">MVGGEPYVPFLSPPSFFLSLTIYSILPYAVPSLKQPLYQDQEKQAIRKEGSPIHYS</sequence>
<protein>
    <submittedName>
        <fullName evidence="2">Uncharacterized protein</fullName>
    </submittedName>
</protein>
<keyword evidence="1" id="KW-1133">Transmembrane helix</keyword>
<evidence type="ECO:0000313" key="2">
    <source>
        <dbReference type="EMBL" id="RPB03996.1"/>
    </source>
</evidence>
<gene>
    <name evidence="2" type="ORF">L873DRAFT_1799994</name>
</gene>
<evidence type="ECO:0000256" key="1">
    <source>
        <dbReference type="SAM" id="Phobius"/>
    </source>
</evidence>
<accession>A0A3N4K062</accession>
<dbReference type="EMBL" id="ML120360">
    <property type="protein sequence ID" value="RPB03996.1"/>
    <property type="molecule type" value="Genomic_DNA"/>
</dbReference>
<feature type="transmembrane region" description="Helical" evidence="1">
    <location>
        <begin position="15"/>
        <end position="33"/>
    </location>
</feature>
<name>A0A3N4K062_9PEZI</name>
<proteinExistence type="predicted"/>
<organism evidence="2 3">
    <name type="scientific">Choiromyces venosus 120613-1</name>
    <dbReference type="NCBI Taxonomy" id="1336337"/>
    <lineage>
        <taxon>Eukaryota</taxon>
        <taxon>Fungi</taxon>
        <taxon>Dikarya</taxon>
        <taxon>Ascomycota</taxon>
        <taxon>Pezizomycotina</taxon>
        <taxon>Pezizomycetes</taxon>
        <taxon>Pezizales</taxon>
        <taxon>Tuberaceae</taxon>
        <taxon>Choiromyces</taxon>
    </lineage>
</organism>
<dbReference type="AlphaFoldDB" id="A0A3N4K062"/>
<feature type="non-terminal residue" evidence="2">
    <location>
        <position position="56"/>
    </location>
</feature>
<evidence type="ECO:0000313" key="3">
    <source>
        <dbReference type="Proteomes" id="UP000276215"/>
    </source>
</evidence>